<dbReference type="AlphaFoldDB" id="A0AAD4MVY8"/>
<accession>A0AAD4MVY8</accession>
<keyword evidence="1" id="KW-0812">Transmembrane</keyword>
<keyword evidence="1" id="KW-0472">Membrane</keyword>
<name>A0AAD4MVY8_9BILA</name>
<evidence type="ECO:0000313" key="4">
    <source>
        <dbReference type="Proteomes" id="UP001201812"/>
    </source>
</evidence>
<comment type="caution">
    <text evidence="3">The sequence shown here is derived from an EMBL/GenBank/DDBJ whole genome shotgun (WGS) entry which is preliminary data.</text>
</comment>
<organism evidence="3 4">
    <name type="scientific">Ditylenchus destructor</name>
    <dbReference type="NCBI Taxonomy" id="166010"/>
    <lineage>
        <taxon>Eukaryota</taxon>
        <taxon>Metazoa</taxon>
        <taxon>Ecdysozoa</taxon>
        <taxon>Nematoda</taxon>
        <taxon>Chromadorea</taxon>
        <taxon>Rhabditida</taxon>
        <taxon>Tylenchina</taxon>
        <taxon>Tylenchomorpha</taxon>
        <taxon>Sphaerularioidea</taxon>
        <taxon>Anguinidae</taxon>
        <taxon>Anguininae</taxon>
        <taxon>Ditylenchus</taxon>
    </lineage>
</organism>
<gene>
    <name evidence="3" type="ORF">DdX_15027</name>
</gene>
<keyword evidence="1" id="KW-1133">Transmembrane helix</keyword>
<feature type="chain" id="PRO_5041969263" evidence="2">
    <location>
        <begin position="16"/>
        <end position="137"/>
    </location>
</feature>
<evidence type="ECO:0000256" key="2">
    <source>
        <dbReference type="SAM" id="SignalP"/>
    </source>
</evidence>
<dbReference type="Proteomes" id="UP001201812">
    <property type="component" value="Unassembled WGS sequence"/>
</dbReference>
<dbReference type="EMBL" id="JAKKPZ010000086">
    <property type="protein sequence ID" value="KAI1703195.1"/>
    <property type="molecule type" value="Genomic_DNA"/>
</dbReference>
<protein>
    <submittedName>
        <fullName evidence="3">Uncharacterized protein</fullName>
    </submittedName>
</protein>
<evidence type="ECO:0000256" key="1">
    <source>
        <dbReference type="SAM" id="Phobius"/>
    </source>
</evidence>
<feature type="transmembrane region" description="Helical" evidence="1">
    <location>
        <begin position="85"/>
        <end position="118"/>
    </location>
</feature>
<keyword evidence="2" id="KW-0732">Signal</keyword>
<proteinExistence type="predicted"/>
<reference evidence="3" key="1">
    <citation type="submission" date="2022-01" db="EMBL/GenBank/DDBJ databases">
        <title>Genome Sequence Resource for Two Populations of Ditylenchus destructor, the Migratory Endoparasitic Phytonematode.</title>
        <authorList>
            <person name="Zhang H."/>
            <person name="Lin R."/>
            <person name="Xie B."/>
        </authorList>
    </citation>
    <scope>NUCLEOTIDE SEQUENCE</scope>
    <source>
        <strain evidence="3">BazhouSP</strain>
    </source>
</reference>
<feature type="signal peptide" evidence="2">
    <location>
        <begin position="1"/>
        <end position="15"/>
    </location>
</feature>
<evidence type="ECO:0000313" key="3">
    <source>
        <dbReference type="EMBL" id="KAI1703195.1"/>
    </source>
</evidence>
<sequence>MSILLLCLFCGLVSAKVLMQEAECHKKYRDFLVHSVKMGNEGGNSTVDCGVYESVMLCFEHFGINQPMEKLELYSYFDRCKSVTILSYSVSMLLVVLSNIGLWLLFLSGTLIGGYIYFRYKKAIKNEAVENKLENIL</sequence>
<keyword evidence="4" id="KW-1185">Reference proteome</keyword>